<dbReference type="OrthoDB" id="5483869at2"/>
<evidence type="ECO:0000256" key="1">
    <source>
        <dbReference type="SAM" id="Phobius"/>
    </source>
</evidence>
<dbReference type="STRING" id="1391654.AKJ09_10177"/>
<gene>
    <name evidence="2" type="ORF">AKJ09_10177</name>
</gene>
<evidence type="ECO:0000313" key="2">
    <source>
        <dbReference type="EMBL" id="AKV03514.1"/>
    </source>
</evidence>
<proteinExistence type="predicted"/>
<keyword evidence="1" id="KW-1133">Transmembrane helix</keyword>
<dbReference type="RefSeq" id="WP_146654275.1">
    <property type="nucleotide sequence ID" value="NZ_CP012333.1"/>
</dbReference>
<feature type="transmembrane region" description="Helical" evidence="1">
    <location>
        <begin position="41"/>
        <end position="62"/>
    </location>
</feature>
<reference evidence="2 3" key="1">
    <citation type="submission" date="2015-08" db="EMBL/GenBank/DDBJ databases">
        <authorList>
            <person name="Babu N.S."/>
            <person name="Beckwith C.J."/>
            <person name="Beseler K.G."/>
            <person name="Brison A."/>
            <person name="Carone J.V."/>
            <person name="Caskin T.P."/>
            <person name="Diamond M."/>
            <person name="Durham M.E."/>
            <person name="Foxe J.M."/>
            <person name="Go M."/>
            <person name="Henderson B.A."/>
            <person name="Jones I.B."/>
            <person name="McGettigan J.A."/>
            <person name="Micheletti S.J."/>
            <person name="Nasrallah M.E."/>
            <person name="Ortiz D."/>
            <person name="Piller C.R."/>
            <person name="Privatt S.R."/>
            <person name="Schneider S.L."/>
            <person name="Sharp S."/>
            <person name="Smith T.C."/>
            <person name="Stanton J.D."/>
            <person name="Ullery H.E."/>
            <person name="Wilson R.J."/>
            <person name="Serrano M.G."/>
            <person name="Buck G."/>
            <person name="Lee V."/>
            <person name="Wang Y."/>
            <person name="Carvalho R."/>
            <person name="Voegtly L."/>
            <person name="Shi R."/>
            <person name="Duckworth R."/>
            <person name="Johnson A."/>
            <person name="Loviza R."/>
            <person name="Walstead R."/>
            <person name="Shah Z."/>
            <person name="Kiflezghi M."/>
            <person name="Wade K."/>
            <person name="Ball S.L."/>
            <person name="Bradley K.W."/>
            <person name="Asai D.J."/>
            <person name="Bowman C.A."/>
            <person name="Russell D.A."/>
            <person name="Pope W.H."/>
            <person name="Jacobs-Sera D."/>
            <person name="Hendrix R.W."/>
            <person name="Hatfull G.F."/>
        </authorList>
    </citation>
    <scope>NUCLEOTIDE SEQUENCE [LARGE SCALE GENOMIC DNA]</scope>
    <source>
        <strain evidence="2 3">DSM 27648</strain>
    </source>
</reference>
<dbReference type="Proteomes" id="UP000064967">
    <property type="component" value="Chromosome"/>
</dbReference>
<dbReference type="AlphaFoldDB" id="A0A0K1QCP2"/>
<protein>
    <submittedName>
        <fullName evidence="2">Uncharacterized protein</fullName>
    </submittedName>
</protein>
<dbReference type="EMBL" id="CP012333">
    <property type="protein sequence ID" value="AKV03514.1"/>
    <property type="molecule type" value="Genomic_DNA"/>
</dbReference>
<feature type="transmembrane region" description="Helical" evidence="1">
    <location>
        <begin position="219"/>
        <end position="238"/>
    </location>
</feature>
<evidence type="ECO:0000313" key="3">
    <source>
        <dbReference type="Proteomes" id="UP000064967"/>
    </source>
</evidence>
<organism evidence="2 3">
    <name type="scientific">Labilithrix luteola</name>
    <dbReference type="NCBI Taxonomy" id="1391654"/>
    <lineage>
        <taxon>Bacteria</taxon>
        <taxon>Pseudomonadati</taxon>
        <taxon>Myxococcota</taxon>
        <taxon>Polyangia</taxon>
        <taxon>Polyangiales</taxon>
        <taxon>Labilitrichaceae</taxon>
        <taxon>Labilithrix</taxon>
    </lineage>
</organism>
<accession>A0A0K1QCP2</accession>
<keyword evidence="3" id="KW-1185">Reference proteome</keyword>
<keyword evidence="1" id="KW-0472">Membrane</keyword>
<name>A0A0K1QCP2_9BACT</name>
<sequence>MKAADFHKLPRAIQDRFVGSVMSGFPPAPLLAQKGGTQTKLLWIGLSVGAFIGLVIVTKLGYGSLDSSLSLHTWRALVIYGALVFGVAFGLVQAWTLMVRERALPYAAGLYLFPACVIDARSDRFRVFDTKELSAVDIRGNAVRVAFGSTEFMFPVADPARLASIVTEIQAARDRSMHAHATEDPKELVAVDPLHNPRFSSPVGPRDSYEVKRPPWKTFGWAVAAVVAVIFAPTLWALRNSGSDKTMYARATKENDTASYRAYLERGHAYTAQVADFDLPRAELRDAVAAGTVEALVAYKTAHPQSRIGNELAGELRSAMLAELEKAKSQLTLEALTGFAKRYPDHGIEPEYRAALHAVYARELEGYRQRAPTKDKAVVPFVERLFAWVEKRGPRVEIRFRRKKSESLGRADGAIAKTPSFAGEVSYPTHYFDDKHALGREQALGKALTAKFDAGFSAELFDVTMGAVVPVDAENLPDISVPTLFITHGAEWSGHSYQATRPRGAYVGIIMPFEAFFVIPGDPKAFKFKYDLFKPAPLQLLKEDDTLTPGPAEEKVYETMGQEGFEQYGKRLLAHFFADKNDKAEKSAEK</sequence>
<keyword evidence="1" id="KW-0812">Transmembrane</keyword>
<feature type="transmembrane region" description="Helical" evidence="1">
    <location>
        <begin position="74"/>
        <end position="92"/>
    </location>
</feature>
<dbReference type="KEGG" id="llu:AKJ09_10177"/>